<keyword evidence="1" id="KW-0472">Membrane</keyword>
<dbReference type="AlphaFoldDB" id="A0A397IJE0"/>
<gene>
    <name evidence="2" type="ORF">Glove_208g153</name>
</gene>
<dbReference type="EMBL" id="PQFF01000195">
    <property type="protein sequence ID" value="RHZ76031.1"/>
    <property type="molecule type" value="Genomic_DNA"/>
</dbReference>
<keyword evidence="1" id="KW-0812">Transmembrane</keyword>
<reference evidence="2 3" key="1">
    <citation type="submission" date="2018-08" db="EMBL/GenBank/DDBJ databases">
        <title>Genome and evolution of the arbuscular mycorrhizal fungus Diversispora epigaea (formerly Glomus versiforme) and its bacterial endosymbionts.</title>
        <authorList>
            <person name="Sun X."/>
            <person name="Fei Z."/>
            <person name="Harrison M."/>
        </authorList>
    </citation>
    <scope>NUCLEOTIDE SEQUENCE [LARGE SCALE GENOMIC DNA]</scope>
    <source>
        <strain evidence="2 3">IT104</strain>
    </source>
</reference>
<evidence type="ECO:0000313" key="2">
    <source>
        <dbReference type="EMBL" id="RHZ76031.1"/>
    </source>
</evidence>
<keyword evidence="3" id="KW-1185">Reference proteome</keyword>
<feature type="transmembrane region" description="Helical" evidence="1">
    <location>
        <begin position="12"/>
        <end position="30"/>
    </location>
</feature>
<proteinExistence type="predicted"/>
<name>A0A397IJE0_9GLOM</name>
<protein>
    <submittedName>
        <fullName evidence="2">Uncharacterized protein</fullName>
    </submittedName>
</protein>
<feature type="transmembrane region" description="Helical" evidence="1">
    <location>
        <begin position="50"/>
        <end position="68"/>
    </location>
</feature>
<comment type="caution">
    <text evidence="2">The sequence shown here is derived from an EMBL/GenBank/DDBJ whole genome shotgun (WGS) entry which is preliminary data.</text>
</comment>
<keyword evidence="1" id="KW-1133">Transmembrane helix</keyword>
<dbReference type="Proteomes" id="UP000266861">
    <property type="component" value="Unassembled WGS sequence"/>
</dbReference>
<sequence>MNEWINDNLLTFKILFTFYFLIFIYLSHHTNFLCPLFLTFSLSHFLTSSLPHFQNTVFITFGIILFIFDR</sequence>
<evidence type="ECO:0000313" key="3">
    <source>
        <dbReference type="Proteomes" id="UP000266861"/>
    </source>
</evidence>
<accession>A0A397IJE0</accession>
<organism evidence="2 3">
    <name type="scientific">Diversispora epigaea</name>
    <dbReference type="NCBI Taxonomy" id="1348612"/>
    <lineage>
        <taxon>Eukaryota</taxon>
        <taxon>Fungi</taxon>
        <taxon>Fungi incertae sedis</taxon>
        <taxon>Mucoromycota</taxon>
        <taxon>Glomeromycotina</taxon>
        <taxon>Glomeromycetes</taxon>
        <taxon>Diversisporales</taxon>
        <taxon>Diversisporaceae</taxon>
        <taxon>Diversispora</taxon>
    </lineage>
</organism>
<evidence type="ECO:0000256" key="1">
    <source>
        <dbReference type="SAM" id="Phobius"/>
    </source>
</evidence>